<feature type="region of interest" description="Disordered" evidence="1">
    <location>
        <begin position="16"/>
        <end position="38"/>
    </location>
</feature>
<evidence type="ECO:0000313" key="2">
    <source>
        <dbReference type="EMBL" id="ANW00166.1"/>
    </source>
</evidence>
<dbReference type="KEGG" id="bic:LMTR13_08220"/>
<evidence type="ECO:0008006" key="4">
    <source>
        <dbReference type="Google" id="ProtNLM"/>
    </source>
</evidence>
<gene>
    <name evidence="2" type="ORF">LMTR13_08220</name>
</gene>
<dbReference type="InterPro" id="IPR010451">
    <property type="entry name" value="Acetoacetate_decarboxylase"/>
</dbReference>
<dbReference type="STRING" id="1274631.LMTR13_08220"/>
<name>A0A1B1UBW8_9BRAD</name>
<evidence type="ECO:0000313" key="3">
    <source>
        <dbReference type="Proteomes" id="UP000092839"/>
    </source>
</evidence>
<dbReference type="RefSeq" id="WP_065727452.1">
    <property type="nucleotide sequence ID" value="NZ_CP016428.1"/>
</dbReference>
<protein>
    <recommendedName>
        <fullName evidence="4">Acetoacetate decarboxylase</fullName>
    </recommendedName>
</protein>
<dbReference type="EMBL" id="CP016428">
    <property type="protein sequence ID" value="ANW00166.1"/>
    <property type="molecule type" value="Genomic_DNA"/>
</dbReference>
<dbReference type="SUPFAM" id="SSF160104">
    <property type="entry name" value="Acetoacetate decarboxylase-like"/>
    <property type="match status" value="1"/>
</dbReference>
<dbReference type="Pfam" id="PF06314">
    <property type="entry name" value="ADC"/>
    <property type="match status" value="1"/>
</dbReference>
<organism evidence="2 3">
    <name type="scientific">Bradyrhizobium icense</name>
    <dbReference type="NCBI Taxonomy" id="1274631"/>
    <lineage>
        <taxon>Bacteria</taxon>
        <taxon>Pseudomonadati</taxon>
        <taxon>Pseudomonadota</taxon>
        <taxon>Alphaproteobacteria</taxon>
        <taxon>Hyphomicrobiales</taxon>
        <taxon>Nitrobacteraceae</taxon>
        <taxon>Bradyrhizobium</taxon>
    </lineage>
</organism>
<evidence type="ECO:0000256" key="1">
    <source>
        <dbReference type="SAM" id="MobiDB-lite"/>
    </source>
</evidence>
<dbReference type="Proteomes" id="UP000092839">
    <property type="component" value="Chromosome"/>
</dbReference>
<keyword evidence="3" id="KW-1185">Reference proteome</keyword>
<accession>A0A1B1UBW8</accession>
<dbReference type="AlphaFoldDB" id="A0A1B1UBW8"/>
<proteinExistence type="predicted"/>
<dbReference type="InterPro" id="IPR023375">
    <property type="entry name" value="ADC_dom_sf"/>
</dbReference>
<dbReference type="Gene3D" id="2.40.400.10">
    <property type="entry name" value="Acetoacetate decarboxylase-like"/>
    <property type="match status" value="1"/>
</dbReference>
<dbReference type="GO" id="GO:0016829">
    <property type="term" value="F:lyase activity"/>
    <property type="evidence" value="ECO:0007669"/>
    <property type="project" value="InterPro"/>
</dbReference>
<dbReference type="OrthoDB" id="47893at2"/>
<reference evidence="2 3" key="1">
    <citation type="submission" date="2016-07" db="EMBL/GenBank/DDBJ databases">
        <title>Complete genome sequence of Bradyrhizobium icense LMTR 13T, a potential inoculant strain isolated from lima bean (Phaseolus lunatus) in Peru.</title>
        <authorList>
            <person name="Ormeno-Orrillo E."/>
            <person name="Duran D."/>
            <person name="Rogel M.A."/>
            <person name="Rey L."/>
            <person name="Imperial J."/>
            <person name="Ruiz-Argueso T."/>
            <person name="Martinez-Romero E."/>
        </authorList>
    </citation>
    <scope>NUCLEOTIDE SEQUENCE [LARGE SCALE GENOMIC DNA]</scope>
    <source>
        <strain evidence="2 3">LMTR 13</strain>
    </source>
</reference>
<sequence>MSYRFEPGLIYRMPTHFGPAPGPRQLPPGISSNPKRSPRRLSVGASFLTDAALLERHLPEGFSLSGEPIVSVEFHYMTEIDWLAGRGYTMIHVSWPARFRGGRDRSEGRFLAVVWESLADPIISGRDEVGHPKLYAEVDEPREWNGVRFCTAAWMGFRFLELTVSDLQNAPSTQTPSSLDGTLMLKYVPRTGAWGEHEVRQVTLTPAADPDKTIEYRQTGIGTVRFCRADWSDLPTMHHVVNALAELPIIEPRGATVTLSRGGKPYRDQRILE</sequence>